<evidence type="ECO:0000259" key="2">
    <source>
        <dbReference type="Pfam" id="PF03749"/>
    </source>
</evidence>
<dbReference type="NCBIfam" id="TIGR00230">
    <property type="entry name" value="sfsA"/>
    <property type="match status" value="1"/>
</dbReference>
<dbReference type="InterPro" id="IPR005224">
    <property type="entry name" value="SfsA"/>
</dbReference>
<name>A0A1E5L459_9FIRM</name>
<evidence type="ECO:0000313" key="4">
    <source>
        <dbReference type="EMBL" id="OEH84918.1"/>
    </source>
</evidence>
<proteinExistence type="inferred from homology"/>
<sequence>MTKLNFPTLTKGIYIQKRNRFIAEVQLDGAMIDVHLPTTGRLDTVLAHGAICYLKPSTNPNRKTAYSLFLVEVEDGTLVCIDALVANQMTALILQKQLINGVPEGDIKAEVGFDQHRFDFVVHNIVEQDFSVTHIIEVKSVTMAHRGIAMFPDAPTERGQKHIAKLIELQKKEQFQTHIVFVIQRNDAESFAPCVDRDPKFAQLLQQAKDNGTMIHVCFTRVSPKSMELVKESSLLC</sequence>
<evidence type="ECO:0000256" key="1">
    <source>
        <dbReference type="HAMAP-Rule" id="MF_00095"/>
    </source>
</evidence>
<comment type="caution">
    <text evidence="4">The sequence shown here is derived from an EMBL/GenBank/DDBJ whole genome shotgun (WGS) entry which is preliminary data.</text>
</comment>
<dbReference type="PANTHER" id="PTHR30545">
    <property type="entry name" value="SUGAR FERMENTATION STIMULATION PROTEIN A"/>
    <property type="match status" value="1"/>
</dbReference>
<evidence type="ECO:0000313" key="5">
    <source>
        <dbReference type="Proteomes" id="UP000095255"/>
    </source>
</evidence>
<protein>
    <recommendedName>
        <fullName evidence="1">Sugar fermentation stimulation protein homolog</fullName>
    </recommendedName>
</protein>
<dbReference type="HAMAP" id="MF_00095">
    <property type="entry name" value="SfsA"/>
    <property type="match status" value="1"/>
</dbReference>
<dbReference type="GO" id="GO:0003677">
    <property type="term" value="F:DNA binding"/>
    <property type="evidence" value="ECO:0007669"/>
    <property type="project" value="InterPro"/>
</dbReference>
<dbReference type="OrthoDB" id="9802365at2"/>
<dbReference type="Pfam" id="PF03749">
    <property type="entry name" value="SfsA"/>
    <property type="match status" value="1"/>
</dbReference>
<dbReference type="EMBL" id="MJAT01000035">
    <property type="protein sequence ID" value="OEH84918.1"/>
    <property type="molecule type" value="Genomic_DNA"/>
</dbReference>
<evidence type="ECO:0000259" key="3">
    <source>
        <dbReference type="Pfam" id="PF17746"/>
    </source>
</evidence>
<dbReference type="Proteomes" id="UP000095255">
    <property type="component" value="Unassembled WGS sequence"/>
</dbReference>
<accession>A0A1E5L459</accession>
<feature type="domain" description="Sugar fermentation stimulation protein C-terminal" evidence="2">
    <location>
        <begin position="85"/>
        <end position="225"/>
    </location>
</feature>
<feature type="domain" description="SfsA N-terminal OB" evidence="3">
    <location>
        <begin position="15"/>
        <end position="81"/>
    </location>
</feature>
<dbReference type="InterPro" id="IPR041465">
    <property type="entry name" value="SfsA_N"/>
</dbReference>
<dbReference type="PANTHER" id="PTHR30545:SF2">
    <property type="entry name" value="SUGAR FERMENTATION STIMULATION PROTEIN A"/>
    <property type="match status" value="1"/>
</dbReference>
<dbReference type="STRING" id="1390249.BHU72_06925"/>
<reference evidence="4 5" key="1">
    <citation type="submission" date="2016-09" db="EMBL/GenBank/DDBJ databases">
        <title>Desulfuribacillus arsenicus sp. nov., an obligately anaerobic, dissimilatory arsenic- and antimonate-reducing bacterium isolated from anoxic sediments.</title>
        <authorList>
            <person name="Abin C.A."/>
            <person name="Hollibaugh J.T."/>
        </authorList>
    </citation>
    <scope>NUCLEOTIDE SEQUENCE [LARGE SCALE GENOMIC DNA]</scope>
    <source>
        <strain evidence="4 5">MLFW-2</strain>
    </source>
</reference>
<dbReference type="CDD" id="cd22359">
    <property type="entry name" value="SfsA-like_bacterial"/>
    <property type="match status" value="1"/>
</dbReference>
<dbReference type="Pfam" id="PF17746">
    <property type="entry name" value="SfsA_N"/>
    <property type="match status" value="1"/>
</dbReference>
<dbReference type="AlphaFoldDB" id="A0A1E5L459"/>
<gene>
    <name evidence="1" type="primary">sfsA</name>
    <name evidence="4" type="ORF">BHU72_06925</name>
</gene>
<keyword evidence="5" id="KW-1185">Reference proteome</keyword>
<dbReference type="Gene3D" id="3.40.1350.60">
    <property type="match status" value="1"/>
</dbReference>
<dbReference type="RefSeq" id="WP_069702653.1">
    <property type="nucleotide sequence ID" value="NZ_MJAT01000035.1"/>
</dbReference>
<comment type="similarity">
    <text evidence="1">Belongs to the SfsA family.</text>
</comment>
<dbReference type="InterPro" id="IPR040452">
    <property type="entry name" value="SfsA_C"/>
</dbReference>
<dbReference type="Gene3D" id="2.40.50.580">
    <property type="match status" value="1"/>
</dbReference>
<organism evidence="4 5">
    <name type="scientific">Desulfuribacillus stibiiarsenatis</name>
    <dbReference type="NCBI Taxonomy" id="1390249"/>
    <lineage>
        <taxon>Bacteria</taxon>
        <taxon>Bacillati</taxon>
        <taxon>Bacillota</taxon>
        <taxon>Desulfuribacillia</taxon>
        <taxon>Desulfuribacillales</taxon>
        <taxon>Desulfuribacillaceae</taxon>
        <taxon>Desulfuribacillus</taxon>
    </lineage>
</organism>